<dbReference type="SUPFAM" id="SSF55486">
    <property type="entry name" value="Metalloproteases ('zincins'), catalytic domain"/>
    <property type="match status" value="1"/>
</dbReference>
<evidence type="ECO:0000256" key="7">
    <source>
        <dbReference type="ARBA" id="ARBA00022670"/>
    </source>
</evidence>
<dbReference type="Gene3D" id="1.10.390.10">
    <property type="entry name" value="Neutral Protease Domain 2"/>
    <property type="match status" value="1"/>
</dbReference>
<comment type="similarity">
    <text evidence="3">Belongs to the peptidase M1 family.</text>
</comment>
<dbReference type="CDD" id="cd09603">
    <property type="entry name" value="M1_APN_like"/>
    <property type="match status" value="1"/>
</dbReference>
<dbReference type="Proteomes" id="UP000606003">
    <property type="component" value="Unassembled WGS sequence"/>
</dbReference>
<evidence type="ECO:0000256" key="6">
    <source>
        <dbReference type="ARBA" id="ARBA00022438"/>
    </source>
</evidence>
<organism evidence="15 16">
    <name type="scientific">Hymenobacter armeniacus</name>
    <dbReference type="NCBI Taxonomy" id="2771358"/>
    <lineage>
        <taxon>Bacteria</taxon>
        <taxon>Pseudomonadati</taxon>
        <taxon>Bacteroidota</taxon>
        <taxon>Cytophagia</taxon>
        <taxon>Cytophagales</taxon>
        <taxon>Hymenobacteraceae</taxon>
        <taxon>Hymenobacter</taxon>
    </lineage>
</organism>
<evidence type="ECO:0000256" key="9">
    <source>
        <dbReference type="ARBA" id="ARBA00022801"/>
    </source>
</evidence>
<keyword evidence="8" id="KW-0479">Metal-binding</keyword>
<sequence length="817" mass="90448">MQPLRILFFLLAAAPAFAQQPAPYRPAAPQINDLVHTRLAVEFDYPKRHLLGRAWVTLKPHAAATDSLRLDAKGMDIATVALVQGTAQSSLKYEYNQRQLLIHLKEPVPAGQPYTVYLEYTAKPDELKDKAGSAIRGAKGLYFINPDSAVAGKPVQIWTQGEPDANSAWFPTIDEPNQKTTQEISMTVPAKYVTLSNGRLVKQEATAPGLRTDTWKMDEPHAPYLFMMAVGDFRITKDTWRGKEVNYYLEPQYAAQARAIFGKTPRMLEYFSQRLGVDFPWNKYSQVVGRDFVAGAMENTTASLFGEHAQGSAREQLDWPYALVEREIAHELFHHWFGDYVTAESWGQLTVNESFANFSEILWAEHEYGPDAAAQQADLSLRTYFRAPANFLLPVVRPRYAAKDDLFDAVIYQKGGNILNMLRAYLGEEVFFRGLKRYLTQNAFGTGEAHQLRLALEEASGQDLNWFFNQWYFGAVHPVVTIDYAWDAARKVQSVTVKQTQAGQPFRLPFTIAYYVGGKVQHQPVTLTEATQTFTMPLAAKPELVNVDAEKVLVWQKDDHKPLAEFAYQQRHAARYLDRREALRAAQAQPADPVARQILLAGLADKSPALREMAVEVLDLRNPALRKAATPLLEKLAATDAAPQAQAAALAALGGLKQKSYAPLFSKALSSRSYRVQAAALEALLPLSPAQALARATAFEADNKGPLTGAMVLVYGQAGSTAQWPLVRAKYDAADPNGRFQMFAGLSEMLGRLDDPTALAEGIARIRDLTVEFKRYVDAGRIVGLLRGVQQRHAGRPTAALVAGLVDQAAAAIDAAK</sequence>
<gene>
    <name evidence="15" type="ORF">IC234_05210</name>
</gene>
<keyword evidence="16" id="KW-1185">Reference proteome</keyword>
<keyword evidence="9" id="KW-0378">Hydrolase</keyword>
<dbReference type="InterPro" id="IPR027268">
    <property type="entry name" value="Peptidase_M4/M1_CTD_sf"/>
</dbReference>
<dbReference type="SUPFAM" id="SSF48371">
    <property type="entry name" value="ARM repeat"/>
    <property type="match status" value="1"/>
</dbReference>
<dbReference type="EC" id="3.4.11.2" evidence="4"/>
<evidence type="ECO:0000259" key="14">
    <source>
        <dbReference type="Pfam" id="PF17900"/>
    </source>
</evidence>
<evidence type="ECO:0000256" key="8">
    <source>
        <dbReference type="ARBA" id="ARBA00022723"/>
    </source>
</evidence>
<accession>A0ABR8JNF3</accession>
<keyword evidence="11" id="KW-0482">Metalloprotease</keyword>
<evidence type="ECO:0000256" key="12">
    <source>
        <dbReference type="SAM" id="SignalP"/>
    </source>
</evidence>
<keyword evidence="7" id="KW-0645">Protease</keyword>
<dbReference type="Gene3D" id="1.25.10.10">
    <property type="entry name" value="Leucine-rich Repeat Variant"/>
    <property type="match status" value="1"/>
</dbReference>
<protein>
    <recommendedName>
        <fullName evidence="5">Aminopeptidase N</fullName>
        <ecNumber evidence="4">3.4.11.2</ecNumber>
    </recommendedName>
</protein>
<keyword evidence="12" id="KW-0732">Signal</keyword>
<dbReference type="InterPro" id="IPR016024">
    <property type="entry name" value="ARM-type_fold"/>
</dbReference>
<evidence type="ECO:0000256" key="4">
    <source>
        <dbReference type="ARBA" id="ARBA00012564"/>
    </source>
</evidence>
<comment type="cofactor">
    <cofactor evidence="2">
        <name>Zn(2+)</name>
        <dbReference type="ChEBI" id="CHEBI:29105"/>
    </cofactor>
</comment>
<proteinExistence type="inferred from homology"/>
<dbReference type="PANTHER" id="PTHR11533:SF174">
    <property type="entry name" value="PUROMYCIN-SENSITIVE AMINOPEPTIDASE-RELATED"/>
    <property type="match status" value="1"/>
</dbReference>
<dbReference type="Gene3D" id="2.60.40.1730">
    <property type="entry name" value="tricorn interacting facor f3 domain"/>
    <property type="match status" value="1"/>
</dbReference>
<dbReference type="InterPro" id="IPR050344">
    <property type="entry name" value="Peptidase_M1_aminopeptidases"/>
</dbReference>
<comment type="caution">
    <text evidence="15">The sequence shown here is derived from an EMBL/GenBank/DDBJ whole genome shotgun (WGS) entry which is preliminary data.</text>
</comment>
<dbReference type="PRINTS" id="PR00756">
    <property type="entry name" value="ALADIPTASE"/>
</dbReference>
<keyword evidence="10" id="KW-0862">Zinc</keyword>
<feature type="chain" id="PRO_5046422805" description="Aminopeptidase N" evidence="12">
    <location>
        <begin position="19"/>
        <end position="817"/>
    </location>
</feature>
<dbReference type="EMBL" id="JACXAC010000002">
    <property type="protein sequence ID" value="MBD2721519.1"/>
    <property type="molecule type" value="Genomic_DNA"/>
</dbReference>
<dbReference type="InterPro" id="IPR045357">
    <property type="entry name" value="Aminopeptidase_N-like_N"/>
</dbReference>
<evidence type="ECO:0000256" key="11">
    <source>
        <dbReference type="ARBA" id="ARBA00023049"/>
    </source>
</evidence>
<dbReference type="InterPro" id="IPR014782">
    <property type="entry name" value="Peptidase_M1_dom"/>
</dbReference>
<feature type="signal peptide" evidence="12">
    <location>
        <begin position="1"/>
        <end position="18"/>
    </location>
</feature>
<dbReference type="SUPFAM" id="SSF63737">
    <property type="entry name" value="Leukotriene A4 hydrolase N-terminal domain"/>
    <property type="match status" value="1"/>
</dbReference>
<dbReference type="RefSeq" id="WP_190922799.1">
    <property type="nucleotide sequence ID" value="NZ_JACXAC010000002.1"/>
</dbReference>
<dbReference type="PANTHER" id="PTHR11533">
    <property type="entry name" value="PROTEASE M1 ZINC METALLOPROTEASE"/>
    <property type="match status" value="1"/>
</dbReference>
<feature type="domain" description="Peptidase M1 membrane alanine aminopeptidase" evidence="13">
    <location>
        <begin position="263"/>
        <end position="471"/>
    </location>
</feature>
<dbReference type="InterPro" id="IPR011989">
    <property type="entry name" value="ARM-like"/>
</dbReference>
<evidence type="ECO:0000313" key="15">
    <source>
        <dbReference type="EMBL" id="MBD2721519.1"/>
    </source>
</evidence>
<dbReference type="InterPro" id="IPR042097">
    <property type="entry name" value="Aminopeptidase_N-like_N_sf"/>
</dbReference>
<evidence type="ECO:0000256" key="10">
    <source>
        <dbReference type="ARBA" id="ARBA00022833"/>
    </source>
</evidence>
<evidence type="ECO:0000256" key="2">
    <source>
        <dbReference type="ARBA" id="ARBA00001947"/>
    </source>
</evidence>
<keyword evidence="6" id="KW-0031">Aminopeptidase</keyword>
<evidence type="ECO:0000256" key="1">
    <source>
        <dbReference type="ARBA" id="ARBA00000098"/>
    </source>
</evidence>
<comment type="catalytic activity">
    <reaction evidence="1">
        <text>Release of an N-terminal amino acid, Xaa-|-Yaa- from a peptide, amide or arylamide. Xaa is preferably Ala, but may be most amino acids including Pro (slow action). When a terminal hydrophobic residue is followed by a prolyl residue, the two may be released as an intact Xaa-Pro dipeptide.</text>
        <dbReference type="EC" id="3.4.11.2"/>
    </reaction>
</comment>
<evidence type="ECO:0000256" key="5">
    <source>
        <dbReference type="ARBA" id="ARBA00015611"/>
    </source>
</evidence>
<evidence type="ECO:0000256" key="3">
    <source>
        <dbReference type="ARBA" id="ARBA00010136"/>
    </source>
</evidence>
<evidence type="ECO:0000259" key="13">
    <source>
        <dbReference type="Pfam" id="PF01433"/>
    </source>
</evidence>
<feature type="domain" description="Aminopeptidase N-like N-terminal" evidence="14">
    <location>
        <begin position="37"/>
        <end position="225"/>
    </location>
</feature>
<reference evidence="15 16" key="1">
    <citation type="submission" date="2020-09" db="EMBL/GenBank/DDBJ databases">
        <authorList>
            <person name="Kim M.K."/>
        </authorList>
    </citation>
    <scope>NUCLEOTIDE SEQUENCE [LARGE SCALE GENOMIC DNA]</scope>
    <source>
        <strain evidence="15 16">BT189</strain>
    </source>
</reference>
<dbReference type="InterPro" id="IPR001930">
    <property type="entry name" value="Peptidase_M1"/>
</dbReference>
<evidence type="ECO:0000313" key="16">
    <source>
        <dbReference type="Proteomes" id="UP000606003"/>
    </source>
</evidence>
<dbReference type="Pfam" id="PF01433">
    <property type="entry name" value="Peptidase_M1"/>
    <property type="match status" value="1"/>
</dbReference>
<name>A0ABR8JNF3_9BACT</name>
<dbReference type="Pfam" id="PF17900">
    <property type="entry name" value="Peptidase_M1_N"/>
    <property type="match status" value="1"/>
</dbReference>